<dbReference type="EMBL" id="CP123443">
    <property type="protein sequence ID" value="WGK69958.1"/>
    <property type="molecule type" value="Genomic_DNA"/>
</dbReference>
<accession>A0ABY8MLB2</accession>
<reference evidence="1 2" key="1">
    <citation type="submission" date="2023-04" db="EMBL/GenBank/DDBJ databases">
        <title>Spirochaete genome identified in red abalone sample constitutes a novel genus.</title>
        <authorList>
            <person name="Sharma S.P."/>
            <person name="Purcell C.M."/>
            <person name="Hyde J.R."/>
            <person name="Severin A.J."/>
        </authorList>
    </citation>
    <scope>NUCLEOTIDE SEQUENCE [LARGE SCALE GENOMIC DNA]</scope>
    <source>
        <strain evidence="1 2">SP-2023</strain>
    </source>
</reference>
<protein>
    <submittedName>
        <fullName evidence="1">Uncharacterized protein</fullName>
    </submittedName>
</protein>
<dbReference type="RefSeq" id="WP_326928160.1">
    <property type="nucleotide sequence ID" value="NZ_CP123443.1"/>
</dbReference>
<proteinExistence type="predicted"/>
<evidence type="ECO:0000313" key="2">
    <source>
        <dbReference type="Proteomes" id="UP001228690"/>
    </source>
</evidence>
<organism evidence="1 2">
    <name type="scientific">Candidatus Haliotispira prima</name>
    <dbReference type="NCBI Taxonomy" id="3034016"/>
    <lineage>
        <taxon>Bacteria</taxon>
        <taxon>Pseudomonadati</taxon>
        <taxon>Spirochaetota</taxon>
        <taxon>Spirochaetia</taxon>
        <taxon>Spirochaetales</taxon>
        <taxon>Spirochaetaceae</taxon>
        <taxon>Candidatus Haliotispira</taxon>
    </lineage>
</organism>
<gene>
    <name evidence="1" type="ORF">P0082_03625</name>
</gene>
<name>A0ABY8MLB2_9SPIO</name>
<evidence type="ECO:0000313" key="1">
    <source>
        <dbReference type="EMBL" id="WGK69958.1"/>
    </source>
</evidence>
<dbReference type="Proteomes" id="UP001228690">
    <property type="component" value="Chromosome"/>
</dbReference>
<keyword evidence="2" id="KW-1185">Reference proteome</keyword>
<sequence>MKHEKALLTGDRPNSIISNIQYPISNITLLLKTNVYLYHL</sequence>